<accession>A0A6M3KUV7</accession>
<sequence>MTAHQRAAWNRNMVANHERVEFYLKVENVVQNTPHNKRLPKWVPVYDSTYMVGQFD</sequence>
<gene>
    <name evidence="1" type="ORF">MM415B02156_0011</name>
</gene>
<name>A0A6M3KUV7_9ZZZZ</name>
<reference evidence="1" key="1">
    <citation type="submission" date="2020-03" db="EMBL/GenBank/DDBJ databases">
        <title>The deep terrestrial virosphere.</title>
        <authorList>
            <person name="Holmfeldt K."/>
            <person name="Nilsson E."/>
            <person name="Simone D."/>
            <person name="Lopez-Fernandez M."/>
            <person name="Wu X."/>
            <person name="de Brujin I."/>
            <person name="Lundin D."/>
            <person name="Andersson A."/>
            <person name="Bertilsson S."/>
            <person name="Dopson M."/>
        </authorList>
    </citation>
    <scope>NUCLEOTIDE SEQUENCE</scope>
    <source>
        <strain evidence="1">MM415B02156</strain>
    </source>
</reference>
<dbReference type="EMBL" id="MT142606">
    <property type="protein sequence ID" value="QJA85963.1"/>
    <property type="molecule type" value="Genomic_DNA"/>
</dbReference>
<dbReference type="AlphaFoldDB" id="A0A6M3KUV7"/>
<protein>
    <submittedName>
        <fullName evidence="1">Uncharacterized protein</fullName>
    </submittedName>
</protein>
<organism evidence="1">
    <name type="scientific">viral metagenome</name>
    <dbReference type="NCBI Taxonomy" id="1070528"/>
    <lineage>
        <taxon>unclassified sequences</taxon>
        <taxon>metagenomes</taxon>
        <taxon>organismal metagenomes</taxon>
    </lineage>
</organism>
<evidence type="ECO:0000313" key="1">
    <source>
        <dbReference type="EMBL" id="QJA85963.1"/>
    </source>
</evidence>
<proteinExistence type="predicted"/>